<feature type="transmembrane region" description="Helical" evidence="5">
    <location>
        <begin position="517"/>
        <end position="540"/>
    </location>
</feature>
<evidence type="ECO:0000256" key="4">
    <source>
        <dbReference type="ARBA" id="ARBA00023136"/>
    </source>
</evidence>
<organism evidence="7 8">
    <name type="scientific">Cohnella abietis</name>
    <dbReference type="NCBI Taxonomy" id="2507935"/>
    <lineage>
        <taxon>Bacteria</taxon>
        <taxon>Bacillati</taxon>
        <taxon>Bacillota</taxon>
        <taxon>Bacilli</taxon>
        <taxon>Bacillales</taxon>
        <taxon>Paenibacillaceae</taxon>
        <taxon>Cohnella</taxon>
    </lineage>
</organism>
<keyword evidence="2 5" id="KW-0812">Transmembrane</keyword>
<dbReference type="Proteomes" id="UP000289856">
    <property type="component" value="Chromosome"/>
</dbReference>
<name>A0A3T1DDP2_9BACL</name>
<dbReference type="NCBIfam" id="TIGR03062">
    <property type="entry name" value="pip_yhgE_Cterm"/>
    <property type="match status" value="1"/>
</dbReference>
<evidence type="ECO:0000256" key="3">
    <source>
        <dbReference type="ARBA" id="ARBA00022989"/>
    </source>
</evidence>
<keyword evidence="4 5" id="KW-0472">Membrane</keyword>
<evidence type="ECO:0000256" key="5">
    <source>
        <dbReference type="SAM" id="Phobius"/>
    </source>
</evidence>
<dbReference type="InterPro" id="IPR017500">
    <property type="entry name" value="Phage_infect_YhgE_N"/>
</dbReference>
<gene>
    <name evidence="7" type="ORF">KCTCHS21_56490</name>
</gene>
<evidence type="ECO:0000256" key="2">
    <source>
        <dbReference type="ARBA" id="ARBA00022692"/>
    </source>
</evidence>
<dbReference type="InterPro" id="IPR023908">
    <property type="entry name" value="xxxLxxG_rpt"/>
</dbReference>
<comment type="subcellular location">
    <subcellularLocation>
        <location evidence="1">Membrane</location>
        <topology evidence="1">Multi-pass membrane protein</topology>
    </subcellularLocation>
</comment>
<feature type="transmembrane region" description="Helical" evidence="5">
    <location>
        <begin position="477"/>
        <end position="497"/>
    </location>
</feature>
<reference evidence="7 8" key="1">
    <citation type="submission" date="2019-01" db="EMBL/GenBank/DDBJ databases">
        <title>Complete genome sequence of Cohnella hallensis HS21 isolated from Korean fir (Abies koreana) rhizospheric soil.</title>
        <authorList>
            <person name="Jiang L."/>
            <person name="Kang S.W."/>
            <person name="Kim S."/>
            <person name="Jung J."/>
            <person name="Kim C.Y."/>
            <person name="Kim D.H."/>
            <person name="Kim S.W."/>
            <person name="Lee J."/>
        </authorList>
    </citation>
    <scope>NUCLEOTIDE SEQUENCE [LARGE SCALE GENOMIC DNA]</scope>
    <source>
        <strain evidence="7 8">HS21</strain>
    </source>
</reference>
<keyword evidence="8" id="KW-1185">Reference proteome</keyword>
<dbReference type="EMBL" id="AP019400">
    <property type="protein sequence ID" value="BBI36250.1"/>
    <property type="molecule type" value="Genomic_DNA"/>
</dbReference>
<dbReference type="KEGG" id="cohn:KCTCHS21_56490"/>
<feature type="domain" description="ABC-2 type transporter transmembrane" evidence="6">
    <location>
        <begin position="459"/>
        <end position="650"/>
    </location>
</feature>
<feature type="transmembrane region" description="Helical" evidence="5">
    <location>
        <begin position="577"/>
        <end position="596"/>
    </location>
</feature>
<feature type="domain" description="ABC-2 type transporter transmembrane" evidence="6">
    <location>
        <begin position="26"/>
        <end position="169"/>
    </location>
</feature>
<feature type="transmembrane region" description="Helical" evidence="5">
    <location>
        <begin position="20"/>
        <end position="43"/>
    </location>
</feature>
<dbReference type="Gene3D" id="3.40.1710.10">
    <property type="entry name" value="abc type-2 transporter like domain"/>
    <property type="match status" value="1"/>
</dbReference>
<dbReference type="NCBIfam" id="TIGR03057">
    <property type="entry name" value="xxxLxxG_by_4"/>
    <property type="match status" value="3"/>
</dbReference>
<evidence type="ECO:0000313" key="7">
    <source>
        <dbReference type="EMBL" id="BBI36250.1"/>
    </source>
</evidence>
<dbReference type="GO" id="GO:0016020">
    <property type="term" value="C:membrane"/>
    <property type="evidence" value="ECO:0007669"/>
    <property type="project" value="UniProtKB-SubCell"/>
</dbReference>
<dbReference type="PANTHER" id="PTHR43077">
    <property type="entry name" value="TRANSPORT PERMEASE YVFS-RELATED"/>
    <property type="match status" value="1"/>
</dbReference>
<protein>
    <submittedName>
        <fullName evidence="7">Phage infection protein</fullName>
    </submittedName>
</protein>
<dbReference type="RefSeq" id="WP_130615583.1">
    <property type="nucleotide sequence ID" value="NZ_AP019400.1"/>
</dbReference>
<dbReference type="AlphaFoldDB" id="A0A3T1DDP2"/>
<evidence type="ECO:0000259" key="6">
    <source>
        <dbReference type="Pfam" id="PF12698"/>
    </source>
</evidence>
<dbReference type="Pfam" id="PF12698">
    <property type="entry name" value="ABC2_membrane_3"/>
    <property type="match status" value="2"/>
</dbReference>
<evidence type="ECO:0000313" key="8">
    <source>
        <dbReference type="Proteomes" id="UP000289856"/>
    </source>
</evidence>
<dbReference type="OrthoDB" id="9811483at2"/>
<dbReference type="NCBIfam" id="TIGR03061">
    <property type="entry name" value="pip_yhgE_Nterm"/>
    <property type="match status" value="1"/>
</dbReference>
<evidence type="ECO:0000256" key="1">
    <source>
        <dbReference type="ARBA" id="ARBA00004141"/>
    </source>
</evidence>
<dbReference type="GO" id="GO:0140359">
    <property type="term" value="F:ABC-type transporter activity"/>
    <property type="evidence" value="ECO:0007669"/>
    <property type="project" value="InterPro"/>
</dbReference>
<proteinExistence type="predicted"/>
<dbReference type="PANTHER" id="PTHR43077:SF5">
    <property type="entry name" value="PHAGE INFECTION PROTEIN"/>
    <property type="match status" value="1"/>
</dbReference>
<dbReference type="InterPro" id="IPR017501">
    <property type="entry name" value="Phage_infect_YhgE_C"/>
</dbReference>
<accession>A0A3T1DDP2</accession>
<feature type="transmembrane region" description="Helical" evidence="5">
    <location>
        <begin position="546"/>
        <end position="570"/>
    </location>
</feature>
<dbReference type="InterPro" id="IPR013525">
    <property type="entry name" value="ABC2_TM"/>
</dbReference>
<feature type="transmembrane region" description="Helical" evidence="5">
    <location>
        <begin position="635"/>
        <end position="655"/>
    </location>
</feature>
<sequence length="674" mass="71867">MRGFKQFIREILGIGRNPKVLIPVVAVLMVPVLYSAMFLGAFWNPYDKLADLPVAVVNSDQGTVYEGKTMHIGQDFTDKLKESRDFKYSFVSKSEALEGLKDNSYYMAIEIPEDFSAKTTTLTSEQPTPAQIVFLPNESFNFLAAQIGNSAIEKMKNGLSKEVTKAYTNTVFNQIQTLADGLTQASDGASEIAAGTDSAKKGAALLEENLNKLATGSLTVQGGIAELASGGSKLEIGASKLQQGVSSLADGLSQLNANSGKLQQGVAQADDGATKLAKGLTQLATGAGKLETGAQGLAHALEQYAKEHPELAEDVHFQQLIASSQQVAAGVSASKLGQDQLFSGAKQLNEGTTQLADGFKKFGDNLEAASMGGSKLVTGAVELHSGTTKLNQGLGKLSNGFNVFVDGSSKLDQGAQQMSEGLIKLTDGTGELSSKLHEAAQKTSSINGGDKVVDMFADPVDLDVVKTTEVPNYGTGFAPYFISLGLFVGALLLTIVFTVKEPVVKPTSGLSWFIGKWLTMVVIGTVQALIADLVLLYGLGLEVQSIPLFLLSTIITSIAFMALIQFLVTVLQQPGRFVAIVLLIFQLTSSAGTFPLELIPNWLQNASHWLPMTYSVAGIKAVISSGDYAFMWSNMWILLGFAALFAAMTLVYFVVAYRKMNTETKYTKDDVITA</sequence>
<keyword evidence="3 5" id="KW-1133">Transmembrane helix</keyword>
<dbReference type="Gene3D" id="1.10.287.950">
    <property type="entry name" value="Methyl-accepting chemotaxis protein"/>
    <property type="match status" value="1"/>
</dbReference>
<dbReference type="InterPro" id="IPR051328">
    <property type="entry name" value="T7SS_ABC-Transporter"/>
</dbReference>